<dbReference type="Pfam" id="PF00353">
    <property type="entry name" value="HemolysinCabind"/>
    <property type="match status" value="2"/>
</dbReference>
<evidence type="ECO:0000256" key="1">
    <source>
        <dbReference type="ARBA" id="ARBA00004613"/>
    </source>
</evidence>
<dbReference type="InterPro" id="IPR011049">
    <property type="entry name" value="Serralysin-like_metalloprot_C"/>
</dbReference>
<dbReference type="EMBL" id="AGNL01033990">
    <property type="protein sequence ID" value="EJK55459.1"/>
    <property type="molecule type" value="Genomic_DNA"/>
</dbReference>
<gene>
    <name evidence="4" type="ORF">THAOC_24809</name>
</gene>
<sequence>SMFENARAFNQNLCHFGDNDIQIIYRGHFGWSEFHYESGPVSSMFANSGCPGTSDPVDASGPWCTTCKQYGLIFGTDGEDIIFGGDGEDIIYGFASHDWLDGGSGYDHLLGGTGGDRLDGGNGHDTLEGGDGEDTLYGGQGEDTLDGGRGEDYLDGGWGNDILSGWDGINDTAMFMSDRSTYTFDVISSGGSNWWLRVSNEEETDHLRGIETLAFKDEWCSVTSSSDVISSNLYSNDSDVCSNEGQTLLKGNNDGRTIYVCITCA</sequence>
<dbReference type="InterPro" id="IPR001343">
    <property type="entry name" value="Hemolysn_Ca-bd"/>
</dbReference>
<dbReference type="GO" id="GO:0005576">
    <property type="term" value="C:extracellular region"/>
    <property type="evidence" value="ECO:0007669"/>
    <property type="project" value="UniProtKB-SubCell"/>
</dbReference>
<dbReference type="Proteomes" id="UP000266841">
    <property type="component" value="Unassembled WGS sequence"/>
</dbReference>
<evidence type="ECO:0000256" key="2">
    <source>
        <dbReference type="ARBA" id="ARBA00022525"/>
    </source>
</evidence>
<evidence type="ECO:0000256" key="3">
    <source>
        <dbReference type="SAM" id="MobiDB-lite"/>
    </source>
</evidence>
<dbReference type="PROSITE" id="PS00330">
    <property type="entry name" value="HEMOLYSIN_CALCIUM"/>
    <property type="match status" value="4"/>
</dbReference>
<name>K0RSV7_THAOC</name>
<evidence type="ECO:0000313" key="5">
    <source>
        <dbReference type="Proteomes" id="UP000266841"/>
    </source>
</evidence>
<comment type="caution">
    <text evidence="4">The sequence shown here is derived from an EMBL/GenBank/DDBJ whole genome shotgun (WGS) entry which is preliminary data.</text>
</comment>
<feature type="region of interest" description="Disordered" evidence="3">
    <location>
        <begin position="119"/>
        <end position="151"/>
    </location>
</feature>
<dbReference type="InterPro" id="IPR050557">
    <property type="entry name" value="RTX_toxin/Mannuronan_C5-epim"/>
</dbReference>
<dbReference type="GO" id="GO:0005509">
    <property type="term" value="F:calcium ion binding"/>
    <property type="evidence" value="ECO:0007669"/>
    <property type="project" value="InterPro"/>
</dbReference>
<dbReference type="SUPFAM" id="SSF51120">
    <property type="entry name" value="beta-Roll"/>
    <property type="match status" value="1"/>
</dbReference>
<protein>
    <recommendedName>
        <fullName evidence="6">Calcium-binding protein</fullName>
    </recommendedName>
</protein>
<evidence type="ECO:0008006" key="6">
    <source>
        <dbReference type="Google" id="ProtNLM"/>
    </source>
</evidence>
<organism evidence="4 5">
    <name type="scientific">Thalassiosira oceanica</name>
    <name type="common">Marine diatom</name>
    <dbReference type="NCBI Taxonomy" id="159749"/>
    <lineage>
        <taxon>Eukaryota</taxon>
        <taxon>Sar</taxon>
        <taxon>Stramenopiles</taxon>
        <taxon>Ochrophyta</taxon>
        <taxon>Bacillariophyta</taxon>
        <taxon>Coscinodiscophyceae</taxon>
        <taxon>Thalassiosirophycidae</taxon>
        <taxon>Thalassiosirales</taxon>
        <taxon>Thalassiosiraceae</taxon>
        <taxon>Thalassiosira</taxon>
    </lineage>
</organism>
<proteinExistence type="predicted"/>
<comment type="subcellular location">
    <subcellularLocation>
        <location evidence="1">Secreted</location>
    </subcellularLocation>
</comment>
<keyword evidence="2" id="KW-0964">Secreted</keyword>
<dbReference type="InterPro" id="IPR018511">
    <property type="entry name" value="Hemolysin-typ_Ca-bd_CS"/>
</dbReference>
<dbReference type="Gene3D" id="2.150.10.10">
    <property type="entry name" value="Serralysin-like metalloprotease, C-terminal"/>
    <property type="match status" value="1"/>
</dbReference>
<dbReference type="PRINTS" id="PR00313">
    <property type="entry name" value="CABNDNGRPT"/>
</dbReference>
<accession>K0RSV7</accession>
<feature type="non-terminal residue" evidence="4">
    <location>
        <position position="1"/>
    </location>
</feature>
<evidence type="ECO:0000313" key="4">
    <source>
        <dbReference type="EMBL" id="EJK55459.1"/>
    </source>
</evidence>
<dbReference type="PANTHER" id="PTHR38340:SF1">
    <property type="entry name" value="S-LAYER PROTEIN"/>
    <property type="match status" value="1"/>
</dbReference>
<reference evidence="4 5" key="1">
    <citation type="journal article" date="2012" name="Genome Biol.">
        <title>Genome and low-iron response of an oceanic diatom adapted to chronic iron limitation.</title>
        <authorList>
            <person name="Lommer M."/>
            <person name="Specht M."/>
            <person name="Roy A.S."/>
            <person name="Kraemer L."/>
            <person name="Andreson R."/>
            <person name="Gutowska M.A."/>
            <person name="Wolf J."/>
            <person name="Bergner S.V."/>
            <person name="Schilhabel M.B."/>
            <person name="Klostermeier U.C."/>
            <person name="Beiko R.G."/>
            <person name="Rosenstiel P."/>
            <person name="Hippler M."/>
            <person name="Laroche J."/>
        </authorList>
    </citation>
    <scope>NUCLEOTIDE SEQUENCE [LARGE SCALE GENOMIC DNA]</scope>
    <source>
        <strain evidence="4 5">CCMP1005</strain>
    </source>
</reference>
<keyword evidence="5" id="KW-1185">Reference proteome</keyword>
<dbReference type="AlphaFoldDB" id="K0RSV7"/>
<dbReference type="PANTHER" id="PTHR38340">
    <property type="entry name" value="S-LAYER PROTEIN"/>
    <property type="match status" value="1"/>
</dbReference>
<dbReference type="OrthoDB" id="5212at2759"/>